<dbReference type="InterPro" id="IPR004840">
    <property type="entry name" value="Amino_acid_permease_CS"/>
</dbReference>
<feature type="transmembrane region" description="Helical" evidence="8">
    <location>
        <begin position="126"/>
        <end position="144"/>
    </location>
</feature>
<evidence type="ECO:0000256" key="4">
    <source>
        <dbReference type="ARBA" id="ARBA00022970"/>
    </source>
</evidence>
<keyword evidence="3 8" id="KW-0812">Transmembrane</keyword>
<keyword evidence="6 8" id="KW-0472">Membrane</keyword>
<accession>A0A0D2FR66</accession>
<keyword evidence="4" id="KW-0029">Amino-acid transport</keyword>
<evidence type="ECO:0000256" key="3">
    <source>
        <dbReference type="ARBA" id="ARBA00022692"/>
    </source>
</evidence>
<keyword evidence="11" id="KW-1185">Reference proteome</keyword>
<evidence type="ECO:0000256" key="1">
    <source>
        <dbReference type="ARBA" id="ARBA00004141"/>
    </source>
</evidence>
<feature type="transmembrane region" description="Helical" evidence="8">
    <location>
        <begin position="156"/>
        <end position="177"/>
    </location>
</feature>
<evidence type="ECO:0000259" key="9">
    <source>
        <dbReference type="Pfam" id="PF00324"/>
    </source>
</evidence>
<dbReference type="AlphaFoldDB" id="A0A0D2FR66"/>
<feature type="transmembrane region" description="Helical" evidence="8">
    <location>
        <begin position="237"/>
        <end position="258"/>
    </location>
</feature>
<dbReference type="HOGENOM" id="CLU_007946_12_1_1"/>
<proteinExistence type="predicted"/>
<dbReference type="InterPro" id="IPR004841">
    <property type="entry name" value="AA-permease/SLC12A_dom"/>
</dbReference>
<dbReference type="Gene3D" id="1.20.1740.10">
    <property type="entry name" value="Amino acid/polyamine transporter I"/>
    <property type="match status" value="1"/>
</dbReference>
<dbReference type="OrthoDB" id="3900342at2759"/>
<dbReference type="GeneID" id="25293638"/>
<feature type="transmembrane region" description="Helical" evidence="8">
    <location>
        <begin position="486"/>
        <end position="503"/>
    </location>
</feature>
<dbReference type="PANTHER" id="PTHR43341">
    <property type="entry name" value="AMINO ACID PERMEASE"/>
    <property type="match status" value="1"/>
</dbReference>
<dbReference type="RefSeq" id="XP_013271833.1">
    <property type="nucleotide sequence ID" value="XM_013416379.1"/>
</dbReference>
<feature type="transmembrane region" description="Helical" evidence="8">
    <location>
        <begin position="409"/>
        <end position="432"/>
    </location>
</feature>
<protein>
    <recommendedName>
        <fullName evidence="9">Amino acid permease/ SLC12A domain-containing protein</fullName>
    </recommendedName>
</protein>
<dbReference type="Proteomes" id="UP000053617">
    <property type="component" value="Unassembled WGS sequence"/>
</dbReference>
<feature type="transmembrane region" description="Helical" evidence="8">
    <location>
        <begin position="278"/>
        <end position="297"/>
    </location>
</feature>
<feature type="transmembrane region" description="Helical" evidence="8">
    <location>
        <begin position="380"/>
        <end position="397"/>
    </location>
</feature>
<gene>
    <name evidence="10" type="ORF">Z518_05567</name>
</gene>
<evidence type="ECO:0000256" key="8">
    <source>
        <dbReference type="SAM" id="Phobius"/>
    </source>
</evidence>
<keyword evidence="5 8" id="KW-1133">Transmembrane helix</keyword>
<feature type="domain" description="Amino acid permease/ SLC12A" evidence="9">
    <location>
        <begin position="44"/>
        <end position="512"/>
    </location>
</feature>
<feature type="transmembrane region" description="Helical" evidence="8">
    <location>
        <begin position="189"/>
        <end position="207"/>
    </location>
</feature>
<dbReference type="FunFam" id="1.20.1740.10:FF:000006">
    <property type="entry name" value="General amino acid permease"/>
    <property type="match status" value="1"/>
</dbReference>
<organism evidence="10 11">
    <name type="scientific">Rhinocladiella mackenziei CBS 650.93</name>
    <dbReference type="NCBI Taxonomy" id="1442369"/>
    <lineage>
        <taxon>Eukaryota</taxon>
        <taxon>Fungi</taxon>
        <taxon>Dikarya</taxon>
        <taxon>Ascomycota</taxon>
        <taxon>Pezizomycotina</taxon>
        <taxon>Eurotiomycetes</taxon>
        <taxon>Chaetothyriomycetidae</taxon>
        <taxon>Chaetothyriales</taxon>
        <taxon>Herpotrichiellaceae</taxon>
        <taxon>Rhinocladiella</taxon>
    </lineage>
</organism>
<evidence type="ECO:0000256" key="2">
    <source>
        <dbReference type="ARBA" id="ARBA00022448"/>
    </source>
</evidence>
<sequence length="565" mass="61985">MDRMGTKEVSTAREIMTTVDNELGLSQIRQPRYGQTRRGLKSRHMQFMAIGGTIGTSLFLGIGSPLTIAGPLSLFLGFSLTGLAVYGMMQCLGEMATWLPLPGAIPQYCARFVDDALGFAVGWNNWYFYSIVLCLDISAASIVVDYWPGARHISPAVWISILIVLVLVLNVFAVDIYGEAEFLFASIKIITIVGLLILSVVIILGGGPNHDRLGFRYWNNPGAMKSFAPATGDTGRFLGLLYVIIFASFTFGGIEMTAASAGEAENPRRNIPKAVKRVSWRIGLFYILGSLALGMIVSSDDEHLLNAQESGAPGAARSPWVIGITNSGITVLPSIINAVILTSAVSSANAFLYTGSRGLFALAQNGQAPKFFLRCTKRGVPIYCVLATSSISLLTYLTLSVGGSKAFGWFANLITTACLWAWMAICVAFLRFRKAQQVQGFDQREVGFKNRFQPYIAWCTLIFFTIILIFNGFTVFLKGRWNVDDFLVAYVGVPIFIVLYVFWKIVKRTRIRPLSEVDLQTDKTDVDELEGTWEEPAPRNIVEKVSGHNDPITSASPCLGNHHES</sequence>
<evidence type="ECO:0000256" key="7">
    <source>
        <dbReference type="SAM" id="MobiDB-lite"/>
    </source>
</evidence>
<evidence type="ECO:0000313" key="11">
    <source>
        <dbReference type="Proteomes" id="UP000053617"/>
    </source>
</evidence>
<dbReference type="Pfam" id="PF00324">
    <property type="entry name" value="AA_permease"/>
    <property type="match status" value="1"/>
</dbReference>
<feature type="transmembrane region" description="Helical" evidence="8">
    <location>
        <begin position="452"/>
        <end position="474"/>
    </location>
</feature>
<dbReference type="STRING" id="1442369.A0A0D2FR66"/>
<dbReference type="GO" id="GO:0016020">
    <property type="term" value="C:membrane"/>
    <property type="evidence" value="ECO:0007669"/>
    <property type="project" value="UniProtKB-SubCell"/>
</dbReference>
<keyword evidence="2" id="KW-0813">Transport</keyword>
<comment type="subcellular location">
    <subcellularLocation>
        <location evidence="1">Membrane</location>
        <topology evidence="1">Multi-pass membrane protein</topology>
    </subcellularLocation>
</comment>
<reference evidence="10 11" key="1">
    <citation type="submission" date="2015-01" db="EMBL/GenBank/DDBJ databases">
        <title>The Genome Sequence of Rhinocladiella mackenzie CBS 650.93.</title>
        <authorList>
            <consortium name="The Broad Institute Genomics Platform"/>
            <person name="Cuomo C."/>
            <person name="de Hoog S."/>
            <person name="Gorbushina A."/>
            <person name="Stielow B."/>
            <person name="Teixiera M."/>
            <person name="Abouelleil A."/>
            <person name="Chapman S.B."/>
            <person name="Priest M."/>
            <person name="Young S.K."/>
            <person name="Wortman J."/>
            <person name="Nusbaum C."/>
            <person name="Birren B."/>
        </authorList>
    </citation>
    <scope>NUCLEOTIDE SEQUENCE [LARGE SCALE GENOMIC DNA]</scope>
    <source>
        <strain evidence="10 11">CBS 650.93</strain>
    </source>
</reference>
<feature type="transmembrane region" description="Helical" evidence="8">
    <location>
        <begin position="47"/>
        <end position="66"/>
    </location>
</feature>
<dbReference type="PIRSF" id="PIRSF006060">
    <property type="entry name" value="AA_transporter"/>
    <property type="match status" value="1"/>
</dbReference>
<evidence type="ECO:0000256" key="5">
    <source>
        <dbReference type="ARBA" id="ARBA00022989"/>
    </source>
</evidence>
<feature type="region of interest" description="Disordered" evidence="7">
    <location>
        <begin position="544"/>
        <end position="565"/>
    </location>
</feature>
<dbReference type="GO" id="GO:0015171">
    <property type="term" value="F:amino acid transmembrane transporter activity"/>
    <property type="evidence" value="ECO:0007669"/>
    <property type="project" value="TreeGrafter"/>
</dbReference>
<evidence type="ECO:0000313" key="10">
    <source>
        <dbReference type="EMBL" id="KIX04697.1"/>
    </source>
</evidence>
<name>A0A0D2FR66_9EURO</name>
<dbReference type="PROSITE" id="PS00218">
    <property type="entry name" value="AMINO_ACID_PERMEASE_1"/>
    <property type="match status" value="1"/>
</dbReference>
<dbReference type="VEuPathDB" id="FungiDB:Z518_05567"/>
<dbReference type="PANTHER" id="PTHR43341:SF39">
    <property type="entry name" value="AMINO ACID TRANSPORTER (EUROFUNG)-RELATED"/>
    <property type="match status" value="1"/>
</dbReference>
<evidence type="ECO:0000256" key="6">
    <source>
        <dbReference type="ARBA" id="ARBA00023136"/>
    </source>
</evidence>
<dbReference type="InterPro" id="IPR050524">
    <property type="entry name" value="APC_YAT"/>
</dbReference>
<dbReference type="EMBL" id="KN847478">
    <property type="protein sequence ID" value="KIX04697.1"/>
    <property type="molecule type" value="Genomic_DNA"/>
</dbReference>